<proteinExistence type="predicted"/>
<dbReference type="Pfam" id="PF08242">
    <property type="entry name" value="Methyltransf_12"/>
    <property type="match status" value="1"/>
</dbReference>
<evidence type="ECO:0000313" key="3">
    <source>
        <dbReference type="Proteomes" id="UP001138997"/>
    </source>
</evidence>
<evidence type="ECO:0000259" key="1">
    <source>
        <dbReference type="Pfam" id="PF08242"/>
    </source>
</evidence>
<keyword evidence="2" id="KW-0808">Transferase</keyword>
<comment type="caution">
    <text evidence="2">The sequence shown here is derived from an EMBL/GenBank/DDBJ whole genome shotgun (WGS) entry which is preliminary data.</text>
</comment>
<organism evidence="2 3">
    <name type="scientific">Kineosporia babensis</name>
    <dbReference type="NCBI Taxonomy" id="499548"/>
    <lineage>
        <taxon>Bacteria</taxon>
        <taxon>Bacillati</taxon>
        <taxon>Actinomycetota</taxon>
        <taxon>Actinomycetes</taxon>
        <taxon>Kineosporiales</taxon>
        <taxon>Kineosporiaceae</taxon>
        <taxon>Kineosporia</taxon>
    </lineage>
</organism>
<dbReference type="AlphaFoldDB" id="A0A9X1NBE5"/>
<evidence type="ECO:0000313" key="2">
    <source>
        <dbReference type="EMBL" id="MCD5310724.1"/>
    </source>
</evidence>
<dbReference type="PANTHER" id="PTHR43861">
    <property type="entry name" value="TRANS-ACONITATE 2-METHYLTRANSFERASE-RELATED"/>
    <property type="match status" value="1"/>
</dbReference>
<accession>A0A9X1NBE5</accession>
<gene>
    <name evidence="2" type="ORF">LR394_07450</name>
</gene>
<keyword evidence="2" id="KW-0489">Methyltransferase</keyword>
<keyword evidence="3" id="KW-1185">Reference proteome</keyword>
<name>A0A9X1NBE5_9ACTN</name>
<dbReference type="CDD" id="cd02440">
    <property type="entry name" value="AdoMet_MTases"/>
    <property type="match status" value="1"/>
</dbReference>
<reference evidence="2" key="1">
    <citation type="submission" date="2021-11" db="EMBL/GenBank/DDBJ databases">
        <title>Streptomyces corallinus and Kineosporia corallina sp. nov., two new coral-derived marine actinobacteria.</title>
        <authorList>
            <person name="Buangrab K."/>
            <person name="Sutthacheep M."/>
            <person name="Yeemin T."/>
            <person name="Harunari E."/>
            <person name="Igarashi Y."/>
            <person name="Sripreechasak P."/>
            <person name="Kanchanasin P."/>
            <person name="Tanasupawat S."/>
            <person name="Phongsopitanun W."/>
        </authorList>
    </citation>
    <scope>NUCLEOTIDE SEQUENCE</scope>
    <source>
        <strain evidence="2">JCM 31032</strain>
    </source>
</reference>
<feature type="domain" description="Methyltransferase type 12" evidence="1">
    <location>
        <begin position="44"/>
        <end position="142"/>
    </location>
</feature>
<protein>
    <submittedName>
        <fullName evidence="2">Methyltransferase domain-containing protein</fullName>
    </submittedName>
</protein>
<sequence>MTANYGMERTSEEYQRLRFQARYWEPATARLIDRISLPPGASCLDAGCGPGETMRLLAERTGPSGQVVGLDSDVSLGVAAQQMLHELGHTNTQVLAHQIQPDEPLPGGPYDLVASRLLLLHLPQRVEVLARLWEAVAPGGHLLIQDYDMAVLGDAPLSPAMDAYKQVMDDAFGGLGVDLRTGTRLPVLFAEAGIGAPDGTDIAGEVGTLASSQPMLEQVVRGVLPAAVAVGAMDAMRAESVLRGLAQEAAEFPDRPMLPPLLVGAWKRKG</sequence>
<dbReference type="GO" id="GO:0032259">
    <property type="term" value="P:methylation"/>
    <property type="evidence" value="ECO:0007669"/>
    <property type="project" value="UniProtKB-KW"/>
</dbReference>
<dbReference type="EMBL" id="JAJOMB010000003">
    <property type="protein sequence ID" value="MCD5310724.1"/>
    <property type="molecule type" value="Genomic_DNA"/>
</dbReference>
<dbReference type="InterPro" id="IPR029063">
    <property type="entry name" value="SAM-dependent_MTases_sf"/>
</dbReference>
<dbReference type="SUPFAM" id="SSF53335">
    <property type="entry name" value="S-adenosyl-L-methionine-dependent methyltransferases"/>
    <property type="match status" value="1"/>
</dbReference>
<dbReference type="InterPro" id="IPR013217">
    <property type="entry name" value="Methyltransf_12"/>
</dbReference>
<dbReference type="Gene3D" id="3.40.50.150">
    <property type="entry name" value="Vaccinia Virus protein VP39"/>
    <property type="match status" value="1"/>
</dbReference>
<dbReference type="RefSeq" id="WP_231439858.1">
    <property type="nucleotide sequence ID" value="NZ_JAJOMB010000003.1"/>
</dbReference>
<dbReference type="GO" id="GO:0008168">
    <property type="term" value="F:methyltransferase activity"/>
    <property type="evidence" value="ECO:0007669"/>
    <property type="project" value="UniProtKB-KW"/>
</dbReference>
<dbReference type="Proteomes" id="UP001138997">
    <property type="component" value="Unassembled WGS sequence"/>
</dbReference>